<evidence type="ECO:0000313" key="3">
    <source>
        <dbReference type="Proteomes" id="UP000772812"/>
    </source>
</evidence>
<evidence type="ECO:0000256" key="1">
    <source>
        <dbReference type="SAM" id="Phobius"/>
    </source>
</evidence>
<evidence type="ECO:0008006" key="4">
    <source>
        <dbReference type="Google" id="ProtNLM"/>
    </source>
</evidence>
<organism evidence="2 3">
    <name type="scientific">Persephonella atlantica</name>
    <dbReference type="NCBI Taxonomy" id="2699429"/>
    <lineage>
        <taxon>Bacteria</taxon>
        <taxon>Pseudomonadati</taxon>
        <taxon>Aquificota</taxon>
        <taxon>Aquificia</taxon>
        <taxon>Aquificales</taxon>
        <taxon>Hydrogenothermaceae</taxon>
        <taxon>Persephonella</taxon>
    </lineage>
</organism>
<accession>A0ABS1GIJ9</accession>
<keyword evidence="1" id="KW-1133">Transmembrane helix</keyword>
<dbReference type="EMBL" id="JAACYA010000002">
    <property type="protein sequence ID" value="MBK3332646.1"/>
    <property type="molecule type" value="Genomic_DNA"/>
</dbReference>
<dbReference type="Proteomes" id="UP000772812">
    <property type="component" value="Unassembled WGS sequence"/>
</dbReference>
<keyword evidence="1" id="KW-0472">Membrane</keyword>
<proteinExistence type="predicted"/>
<evidence type="ECO:0000313" key="2">
    <source>
        <dbReference type="EMBL" id="MBK3332646.1"/>
    </source>
</evidence>
<protein>
    <recommendedName>
        <fullName evidence="4">CRISPR-associated protein</fullName>
    </recommendedName>
</protein>
<sequence>MFIVAFSVSLSWIGDGIYEIVKKYLPEYYFVFLLTAGLVVATGLFLYVKHQMSKLGNADIDVQPIEPEKKKILILFLSHANDIDSAKNISSFEDFKTVRLNWEMPSIAIKHHLPALEEVIVITSDRSASQFDIFKEMVYRIFPDDVFAVNRYEKIVDFENVEQVYNSLKDIYKALKKQKKIKRNADFIVDVTGGQKIPSIAGAIFTLEAEGREFQYVSTQTKKVIGFDVLVLHSSEDSS</sequence>
<comment type="caution">
    <text evidence="2">The sequence shown here is derived from an EMBL/GenBank/DDBJ whole genome shotgun (WGS) entry which is preliminary data.</text>
</comment>
<keyword evidence="3" id="KW-1185">Reference proteome</keyword>
<keyword evidence="1" id="KW-0812">Transmembrane</keyword>
<reference evidence="2 3" key="1">
    <citation type="journal article" date="2021" name="Syst. Appl. Microbiol.">
        <title>Persephonella atlantica sp. nov.: How to adapt to physico-chemical gradients in high temperature hydrothermal habitats.</title>
        <authorList>
            <person name="Francois D.X."/>
            <person name="Godfroy A."/>
            <person name="Mathien C."/>
            <person name="Aube J."/>
            <person name="Cathalot C."/>
            <person name="Lesongeur F."/>
            <person name="L'Haridon S."/>
            <person name="Philippon X."/>
            <person name="Roussel E.G."/>
        </authorList>
    </citation>
    <scope>NUCLEOTIDE SEQUENCE [LARGE SCALE GENOMIC DNA]</scope>
    <source>
        <strain evidence="2 3">MO1340</strain>
    </source>
</reference>
<feature type="transmembrane region" description="Helical" evidence="1">
    <location>
        <begin position="28"/>
        <end position="48"/>
    </location>
</feature>
<gene>
    <name evidence="2" type="ORF">GWK41_06160</name>
</gene>
<dbReference type="Gene3D" id="3.40.50.10770">
    <property type="entry name" value="Hypothetical protein VC1899 like domain (Restriction endonuclease-like)"/>
    <property type="match status" value="1"/>
</dbReference>
<name>A0ABS1GIJ9_9AQUI</name>
<dbReference type="RefSeq" id="WP_200674066.1">
    <property type="nucleotide sequence ID" value="NZ_JAACYA010000002.1"/>
</dbReference>